<sequence length="39" mass="4721">MAEEKNKHMFLLKNPVEFVFRPETWIENAERMTGADTYF</sequence>
<feature type="non-terminal residue" evidence="1">
    <location>
        <position position="39"/>
    </location>
</feature>
<protein>
    <submittedName>
        <fullName evidence="1">Uncharacterized protein</fullName>
    </submittedName>
</protein>
<organism evidence="1">
    <name type="scientific">marine sediment metagenome</name>
    <dbReference type="NCBI Taxonomy" id="412755"/>
    <lineage>
        <taxon>unclassified sequences</taxon>
        <taxon>metagenomes</taxon>
        <taxon>ecological metagenomes</taxon>
    </lineage>
</organism>
<dbReference type="EMBL" id="BARS01000481">
    <property type="protein sequence ID" value="GAF77995.1"/>
    <property type="molecule type" value="Genomic_DNA"/>
</dbReference>
<reference evidence="1" key="1">
    <citation type="journal article" date="2014" name="Front. Microbiol.">
        <title>High frequency of phylogenetically diverse reductive dehalogenase-homologous genes in deep subseafloor sedimentary metagenomes.</title>
        <authorList>
            <person name="Kawai M."/>
            <person name="Futagami T."/>
            <person name="Toyoda A."/>
            <person name="Takaki Y."/>
            <person name="Nishi S."/>
            <person name="Hori S."/>
            <person name="Arai W."/>
            <person name="Tsubouchi T."/>
            <person name="Morono Y."/>
            <person name="Uchiyama I."/>
            <person name="Ito T."/>
            <person name="Fujiyama A."/>
            <person name="Inagaki F."/>
            <person name="Takami H."/>
        </authorList>
    </citation>
    <scope>NUCLEOTIDE SEQUENCE</scope>
    <source>
        <strain evidence="1">Expedition CK06-06</strain>
    </source>
</reference>
<evidence type="ECO:0000313" key="1">
    <source>
        <dbReference type="EMBL" id="GAF77995.1"/>
    </source>
</evidence>
<accession>X0TPG6</accession>
<gene>
    <name evidence="1" type="ORF">S01H1_01161</name>
</gene>
<proteinExistence type="predicted"/>
<dbReference type="AlphaFoldDB" id="X0TPG6"/>
<comment type="caution">
    <text evidence="1">The sequence shown here is derived from an EMBL/GenBank/DDBJ whole genome shotgun (WGS) entry which is preliminary data.</text>
</comment>
<name>X0TPG6_9ZZZZ</name>